<evidence type="ECO:0000313" key="6">
    <source>
        <dbReference type="Proteomes" id="UP001500416"/>
    </source>
</evidence>
<keyword evidence="2 5" id="KW-0238">DNA-binding</keyword>
<organism evidence="5 6">
    <name type="scientific">Saccharothrix mutabilis subsp. mutabilis</name>
    <dbReference type="NCBI Taxonomy" id="66855"/>
    <lineage>
        <taxon>Bacteria</taxon>
        <taxon>Bacillati</taxon>
        <taxon>Actinomycetota</taxon>
        <taxon>Actinomycetes</taxon>
        <taxon>Pseudonocardiales</taxon>
        <taxon>Pseudonocardiaceae</taxon>
        <taxon>Saccharothrix</taxon>
    </lineage>
</organism>
<dbReference type="InterPro" id="IPR028082">
    <property type="entry name" value="Peripla_BP_I"/>
</dbReference>
<dbReference type="CDD" id="cd06296">
    <property type="entry name" value="PBP1_CatR-like"/>
    <property type="match status" value="1"/>
</dbReference>
<evidence type="ECO:0000256" key="1">
    <source>
        <dbReference type="ARBA" id="ARBA00023015"/>
    </source>
</evidence>
<reference evidence="5 6" key="1">
    <citation type="journal article" date="2019" name="Int. J. Syst. Evol. Microbiol.">
        <title>The Global Catalogue of Microorganisms (GCM) 10K type strain sequencing project: providing services to taxonomists for standard genome sequencing and annotation.</title>
        <authorList>
            <consortium name="The Broad Institute Genomics Platform"/>
            <consortium name="The Broad Institute Genome Sequencing Center for Infectious Disease"/>
            <person name="Wu L."/>
            <person name="Ma J."/>
        </authorList>
    </citation>
    <scope>NUCLEOTIDE SEQUENCE [LARGE SCALE GENOMIC DNA]</scope>
    <source>
        <strain evidence="5 6">JCM 3380</strain>
    </source>
</reference>
<dbReference type="PANTHER" id="PTHR30146">
    <property type="entry name" value="LACI-RELATED TRANSCRIPTIONAL REPRESSOR"/>
    <property type="match status" value="1"/>
</dbReference>
<dbReference type="SUPFAM" id="SSF53822">
    <property type="entry name" value="Periplasmic binding protein-like I"/>
    <property type="match status" value="1"/>
</dbReference>
<dbReference type="RefSeq" id="WP_343940603.1">
    <property type="nucleotide sequence ID" value="NZ_BAAABU010000045.1"/>
</dbReference>
<name>A0ABN0UXV9_9PSEU</name>
<dbReference type="GO" id="GO:0003677">
    <property type="term" value="F:DNA binding"/>
    <property type="evidence" value="ECO:0007669"/>
    <property type="project" value="UniProtKB-KW"/>
</dbReference>
<dbReference type="Pfam" id="PF13377">
    <property type="entry name" value="Peripla_BP_3"/>
    <property type="match status" value="1"/>
</dbReference>
<dbReference type="Gene3D" id="3.40.50.2300">
    <property type="match status" value="2"/>
</dbReference>
<sequence length="345" mass="36890">MSRARRPNTAAEEQAGATISQLAALAGVSVATISKVVNGHPDVSPDTRASVEDVIREHGYRRKRRATRATLVEVVLHAIEGDYATEMINGVARVAGAHGLAVAVSELHGLHTPDRDWIEGVLARRPAGVVAVFSGPTPAQQERLRSRGIPIVLVDPTDEPGKDVWSVGTSNWSGGLAATRHLLELGHRRIATITGSPRMLSARARLDGYRAALDTADVPVDPALIREGDFQIADGRRHTRDLLRLPDPPTAVVACNDGTALGAYQAAHEAGWRIPEDLSVVGFDDLPSSREMIPPLTTVRQPLREMAAAATEVIVALSQGQPPRQHRLVLATDLVVRASTAPPAR</sequence>
<keyword evidence="3" id="KW-0804">Transcription</keyword>
<evidence type="ECO:0000313" key="5">
    <source>
        <dbReference type="EMBL" id="GAA0265004.1"/>
    </source>
</evidence>
<dbReference type="CDD" id="cd01392">
    <property type="entry name" value="HTH_LacI"/>
    <property type="match status" value="1"/>
</dbReference>
<dbReference type="InterPro" id="IPR000843">
    <property type="entry name" value="HTH_LacI"/>
</dbReference>
<feature type="domain" description="HTH lacI-type" evidence="4">
    <location>
        <begin position="17"/>
        <end position="71"/>
    </location>
</feature>
<dbReference type="PROSITE" id="PS50932">
    <property type="entry name" value="HTH_LACI_2"/>
    <property type="match status" value="1"/>
</dbReference>
<accession>A0ABN0UXV9</accession>
<dbReference type="SMART" id="SM00354">
    <property type="entry name" value="HTH_LACI"/>
    <property type="match status" value="1"/>
</dbReference>
<keyword evidence="1" id="KW-0805">Transcription regulation</keyword>
<keyword evidence="6" id="KW-1185">Reference proteome</keyword>
<dbReference type="InterPro" id="IPR010982">
    <property type="entry name" value="Lambda_DNA-bd_dom_sf"/>
</dbReference>
<dbReference type="EMBL" id="BAAABU010000045">
    <property type="protein sequence ID" value="GAA0265004.1"/>
    <property type="molecule type" value="Genomic_DNA"/>
</dbReference>
<proteinExistence type="predicted"/>
<dbReference type="Gene3D" id="1.10.260.40">
    <property type="entry name" value="lambda repressor-like DNA-binding domains"/>
    <property type="match status" value="1"/>
</dbReference>
<evidence type="ECO:0000256" key="3">
    <source>
        <dbReference type="ARBA" id="ARBA00023163"/>
    </source>
</evidence>
<gene>
    <name evidence="5" type="ORF">GCM10010492_77420</name>
</gene>
<dbReference type="SUPFAM" id="SSF47413">
    <property type="entry name" value="lambda repressor-like DNA-binding domains"/>
    <property type="match status" value="1"/>
</dbReference>
<evidence type="ECO:0000256" key="2">
    <source>
        <dbReference type="ARBA" id="ARBA00023125"/>
    </source>
</evidence>
<dbReference type="Proteomes" id="UP001500416">
    <property type="component" value="Unassembled WGS sequence"/>
</dbReference>
<dbReference type="InterPro" id="IPR046335">
    <property type="entry name" value="LacI/GalR-like_sensor"/>
</dbReference>
<evidence type="ECO:0000259" key="4">
    <source>
        <dbReference type="PROSITE" id="PS50932"/>
    </source>
</evidence>
<protein>
    <submittedName>
        <fullName evidence="5">LacI family DNA-binding transcriptional regulator</fullName>
    </submittedName>
</protein>
<comment type="caution">
    <text evidence="5">The sequence shown here is derived from an EMBL/GenBank/DDBJ whole genome shotgun (WGS) entry which is preliminary data.</text>
</comment>
<dbReference type="PANTHER" id="PTHR30146:SF153">
    <property type="entry name" value="LACTOSE OPERON REPRESSOR"/>
    <property type="match status" value="1"/>
</dbReference>
<dbReference type="Pfam" id="PF00356">
    <property type="entry name" value="LacI"/>
    <property type="match status" value="1"/>
</dbReference>